<dbReference type="InterPro" id="IPR041678">
    <property type="entry name" value="TetR_C_16"/>
</dbReference>
<dbReference type="GO" id="GO:0000976">
    <property type="term" value="F:transcription cis-regulatory region binding"/>
    <property type="evidence" value="ECO:0007669"/>
    <property type="project" value="TreeGrafter"/>
</dbReference>
<evidence type="ECO:0000259" key="4">
    <source>
        <dbReference type="PROSITE" id="PS50977"/>
    </source>
</evidence>
<dbReference type="InterPro" id="IPR001647">
    <property type="entry name" value="HTH_TetR"/>
</dbReference>
<dbReference type="PROSITE" id="PS50977">
    <property type="entry name" value="HTH_TETR_2"/>
    <property type="match status" value="1"/>
</dbReference>
<evidence type="ECO:0000256" key="3">
    <source>
        <dbReference type="SAM" id="MobiDB-lite"/>
    </source>
</evidence>
<dbReference type="EMBL" id="MAQA01000002">
    <property type="protein sequence ID" value="OCI33019.1"/>
    <property type="molecule type" value="Genomic_DNA"/>
</dbReference>
<name>A0A161YIZ9_9CELL</name>
<dbReference type="SUPFAM" id="SSF46689">
    <property type="entry name" value="Homeodomain-like"/>
    <property type="match status" value="1"/>
</dbReference>
<accession>A0A161YIZ9</accession>
<reference evidence="5 7" key="1">
    <citation type="submission" date="2016-01" db="EMBL/GenBank/DDBJ databases">
        <title>Genome sequence of Oerskovia enterophila VJag, an agar and cellulose degrading bacterium.</title>
        <authorList>
            <person name="Poehlein A."/>
            <person name="Jag V."/>
            <person name="Bengelsdorf F."/>
            <person name="Duerre P."/>
            <person name="Daniel R."/>
        </authorList>
    </citation>
    <scope>NUCLEOTIDE SEQUENCE [LARGE SCALE GENOMIC DNA]</scope>
    <source>
        <strain evidence="5 7">VJag</strain>
    </source>
</reference>
<gene>
    <name evidence="5" type="primary">betI_3</name>
    <name evidence="6" type="synonym">betI_1</name>
    <name evidence="6" type="ORF">OERS_02730</name>
    <name evidence="5" type="ORF">OJAG_10580</name>
</gene>
<dbReference type="PRINTS" id="PR00455">
    <property type="entry name" value="HTHTETR"/>
</dbReference>
<reference evidence="6 8" key="2">
    <citation type="submission" date="2016-06" db="EMBL/GenBank/DDBJ databases">
        <title>Genome sequence of Oerskovia enterophila DSM 43852.</title>
        <authorList>
            <person name="Poehlein A."/>
            <person name="Jag V."/>
            <person name="Bengelsdorf F.R."/>
            <person name="Daniel R."/>
            <person name="Duerre P."/>
        </authorList>
    </citation>
    <scope>NUCLEOTIDE SEQUENCE [LARGE SCALE GENOMIC DNA]</scope>
    <source>
        <strain evidence="6 8">DSM 43852</strain>
    </source>
</reference>
<dbReference type="AlphaFoldDB" id="A0A161YIZ9"/>
<evidence type="ECO:0000313" key="5">
    <source>
        <dbReference type="EMBL" id="KZM36268.1"/>
    </source>
</evidence>
<dbReference type="Gene3D" id="1.10.357.10">
    <property type="entry name" value="Tetracycline Repressor, domain 2"/>
    <property type="match status" value="1"/>
</dbReference>
<keyword evidence="1 2" id="KW-0238">DNA-binding</keyword>
<dbReference type="InterPro" id="IPR036271">
    <property type="entry name" value="Tet_transcr_reg_TetR-rel_C_sf"/>
</dbReference>
<dbReference type="STRING" id="43678.OJAG_10580"/>
<evidence type="ECO:0000256" key="1">
    <source>
        <dbReference type="ARBA" id="ARBA00023125"/>
    </source>
</evidence>
<dbReference type="Proteomes" id="UP000093412">
    <property type="component" value="Unassembled WGS sequence"/>
</dbReference>
<dbReference type="PANTHER" id="PTHR30055">
    <property type="entry name" value="HTH-TYPE TRANSCRIPTIONAL REGULATOR RUTR"/>
    <property type="match status" value="1"/>
</dbReference>
<feature type="domain" description="HTH tetR-type" evidence="4">
    <location>
        <begin position="25"/>
        <end position="85"/>
    </location>
</feature>
<dbReference type="InterPro" id="IPR050109">
    <property type="entry name" value="HTH-type_TetR-like_transc_reg"/>
</dbReference>
<dbReference type="EMBL" id="LRIE01000056">
    <property type="protein sequence ID" value="KZM36268.1"/>
    <property type="molecule type" value="Genomic_DNA"/>
</dbReference>
<evidence type="ECO:0000313" key="8">
    <source>
        <dbReference type="Proteomes" id="UP000093412"/>
    </source>
</evidence>
<dbReference type="SUPFAM" id="SSF48498">
    <property type="entry name" value="Tetracyclin repressor-like, C-terminal domain"/>
    <property type="match status" value="1"/>
</dbReference>
<organism evidence="5 7">
    <name type="scientific">Oerskovia enterophila</name>
    <dbReference type="NCBI Taxonomy" id="43678"/>
    <lineage>
        <taxon>Bacteria</taxon>
        <taxon>Bacillati</taxon>
        <taxon>Actinomycetota</taxon>
        <taxon>Actinomycetes</taxon>
        <taxon>Micrococcales</taxon>
        <taxon>Cellulomonadaceae</taxon>
        <taxon>Oerskovia</taxon>
    </lineage>
</organism>
<feature type="DNA-binding region" description="H-T-H motif" evidence="2">
    <location>
        <begin position="48"/>
        <end position="67"/>
    </location>
</feature>
<proteinExistence type="predicted"/>
<dbReference type="InterPro" id="IPR009057">
    <property type="entry name" value="Homeodomain-like_sf"/>
</dbReference>
<dbReference type="Pfam" id="PF17920">
    <property type="entry name" value="TetR_C_16"/>
    <property type="match status" value="1"/>
</dbReference>
<keyword evidence="8" id="KW-1185">Reference proteome</keyword>
<dbReference type="Gene3D" id="1.10.10.60">
    <property type="entry name" value="Homeodomain-like"/>
    <property type="match status" value="1"/>
</dbReference>
<protein>
    <submittedName>
        <fullName evidence="5">HTH-type transcriptional regulator BetI</fullName>
    </submittedName>
</protein>
<dbReference type="Proteomes" id="UP000076447">
    <property type="component" value="Unassembled WGS sequence"/>
</dbReference>
<evidence type="ECO:0000256" key="2">
    <source>
        <dbReference type="PROSITE-ProRule" id="PRU00335"/>
    </source>
</evidence>
<feature type="region of interest" description="Disordered" evidence="3">
    <location>
        <begin position="208"/>
        <end position="227"/>
    </location>
</feature>
<dbReference type="PATRIC" id="fig|43678.3.peg.1107"/>
<evidence type="ECO:0000313" key="6">
    <source>
        <dbReference type="EMBL" id="OCI33019.1"/>
    </source>
</evidence>
<feature type="region of interest" description="Disordered" evidence="3">
    <location>
        <begin position="1"/>
        <end position="26"/>
    </location>
</feature>
<feature type="compositionally biased region" description="Polar residues" evidence="3">
    <location>
        <begin position="1"/>
        <end position="10"/>
    </location>
</feature>
<dbReference type="Pfam" id="PF00440">
    <property type="entry name" value="TetR_N"/>
    <property type="match status" value="1"/>
</dbReference>
<dbReference type="PANTHER" id="PTHR30055:SF235">
    <property type="entry name" value="TRANSCRIPTIONAL REGULATORY PROTEIN"/>
    <property type="match status" value="1"/>
</dbReference>
<evidence type="ECO:0000313" key="7">
    <source>
        <dbReference type="Proteomes" id="UP000076447"/>
    </source>
</evidence>
<dbReference type="GO" id="GO:0003700">
    <property type="term" value="F:DNA-binding transcription factor activity"/>
    <property type="evidence" value="ECO:0007669"/>
    <property type="project" value="TreeGrafter"/>
</dbReference>
<sequence>MRSAVGQNRGMSAGAVRRGRRPAGEDTRASIVAAAREEFAAKGYDAVSMRGVARAAGVDPGLIRHYFDGKGELFAASLVPAGADPQALAGRFAEGGIEGLGERLARTVLAVWDAPDGQVQLRLVLSGLLSADGHVQELPRYLQRTVFDQVAALLPREVAARRVGLVASQVLGVLVARHLLRLEPVASMSPDELVQSIAPTIQRYLEGVDEGLAPGPPEEQNSSHGEY</sequence>
<comment type="caution">
    <text evidence="5">The sequence shown here is derived from an EMBL/GenBank/DDBJ whole genome shotgun (WGS) entry which is preliminary data.</text>
</comment>